<feature type="domain" description="AAA+ ATPase" evidence="1">
    <location>
        <begin position="33"/>
        <end position="195"/>
    </location>
</feature>
<evidence type="ECO:0000259" key="1">
    <source>
        <dbReference type="SMART" id="SM00382"/>
    </source>
</evidence>
<keyword evidence="3" id="KW-1185">Reference proteome</keyword>
<reference evidence="2 3" key="1">
    <citation type="submission" date="2022-08" db="EMBL/GenBank/DDBJ databases">
        <title>Proteogenomics of the novel Dehalobacterium formicoaceticum strain EZ94 highlights a key role of methyltransferases during anaerobic dichloromethane degradation.</title>
        <authorList>
            <person name="Wasmund K."/>
        </authorList>
    </citation>
    <scope>NUCLEOTIDE SEQUENCE [LARGE SCALE GENOMIC DNA]</scope>
    <source>
        <strain evidence="2 3">EZ94</strain>
    </source>
</reference>
<proteinExistence type="predicted"/>
<gene>
    <name evidence="2" type="ORF">NVS47_02885</name>
</gene>
<dbReference type="Pfam" id="PF07728">
    <property type="entry name" value="AAA_5"/>
    <property type="match status" value="1"/>
</dbReference>
<dbReference type="RefSeq" id="WP_257912066.1">
    <property type="nucleotide sequence ID" value="NZ_JANPWE010000001.1"/>
</dbReference>
<dbReference type="CDD" id="cd00009">
    <property type="entry name" value="AAA"/>
    <property type="match status" value="1"/>
</dbReference>
<dbReference type="Gene3D" id="3.40.50.300">
    <property type="entry name" value="P-loop containing nucleotide triphosphate hydrolases"/>
    <property type="match status" value="1"/>
</dbReference>
<dbReference type="SUPFAM" id="SSF52540">
    <property type="entry name" value="P-loop containing nucleoside triphosphate hydrolases"/>
    <property type="match status" value="1"/>
</dbReference>
<dbReference type="InterPro" id="IPR003593">
    <property type="entry name" value="AAA+_ATPase"/>
</dbReference>
<organism evidence="2 3">
    <name type="scientific">Dehalobacterium formicoaceticum</name>
    <dbReference type="NCBI Taxonomy" id="51515"/>
    <lineage>
        <taxon>Bacteria</taxon>
        <taxon>Bacillati</taxon>
        <taxon>Bacillota</taxon>
        <taxon>Clostridia</taxon>
        <taxon>Eubacteriales</taxon>
        <taxon>Peptococcaceae</taxon>
        <taxon>Dehalobacterium</taxon>
    </lineage>
</organism>
<comment type="caution">
    <text evidence="2">The sequence shown here is derived from an EMBL/GenBank/DDBJ whole genome shotgun (WGS) entry which is preliminary data.</text>
</comment>
<dbReference type="Proteomes" id="UP001524944">
    <property type="component" value="Unassembled WGS sequence"/>
</dbReference>
<dbReference type="PANTHER" id="PTHR42759">
    <property type="entry name" value="MOXR FAMILY PROTEIN"/>
    <property type="match status" value="1"/>
</dbReference>
<protein>
    <submittedName>
        <fullName evidence="2">MoxR family ATPase</fullName>
    </submittedName>
</protein>
<dbReference type="InterPro" id="IPR027417">
    <property type="entry name" value="P-loop_NTPase"/>
</dbReference>
<evidence type="ECO:0000313" key="3">
    <source>
        <dbReference type="Proteomes" id="UP001524944"/>
    </source>
</evidence>
<dbReference type="InterPro" id="IPR050764">
    <property type="entry name" value="CbbQ/NirQ/NorQ/GpvN"/>
</dbReference>
<dbReference type="PANTHER" id="PTHR42759:SF1">
    <property type="entry name" value="MAGNESIUM-CHELATASE SUBUNIT CHLD"/>
    <property type="match status" value="1"/>
</dbReference>
<dbReference type="EMBL" id="JANPWE010000001">
    <property type="protein sequence ID" value="MCR6544466.1"/>
    <property type="molecule type" value="Genomic_DNA"/>
</dbReference>
<dbReference type="SMART" id="SM00382">
    <property type="entry name" value="AAA"/>
    <property type="match status" value="1"/>
</dbReference>
<sequence>MNFSVNELEEKFRQENYISDQDILVPVYLALKLEKPLLITGAPGVGKTEIAKVLSRILDTELIRLQCYEGLDENKALYEWNYQKQLLHIQASKDSSSIETEIFSKEYLLERPLLKAISQPKKVVLLIDEIDKTDAEFEAFLFEVLSDFQVSVPEIGTILAKEIPVVVLTSNGERDLSDGLKRRCIFLHIDFPSPEKETEIIKAKVPQLGTELTWQLARGVAYLRTQLALKKKPSISETLDWAQALLTLNAQRMTEHLVDQTISLLLKDKDDLDLFREKGGAKAMLKQTASAESSASGHTHGKV</sequence>
<evidence type="ECO:0000313" key="2">
    <source>
        <dbReference type="EMBL" id="MCR6544466.1"/>
    </source>
</evidence>
<dbReference type="InterPro" id="IPR011704">
    <property type="entry name" value="ATPase_dyneun-rel_AAA"/>
</dbReference>
<accession>A0ABT1Y471</accession>
<name>A0ABT1Y471_9FIRM</name>